<name>X8J6P9_9AGAM</name>
<comment type="caution">
    <text evidence="1">The sequence shown here is derived from an EMBL/GenBank/DDBJ whole genome shotgun (WGS) entry which is preliminary data.</text>
</comment>
<dbReference type="AlphaFoldDB" id="X8J6P9"/>
<dbReference type="EMBL" id="JATN01000322">
    <property type="protein sequence ID" value="EUC57229.1"/>
    <property type="molecule type" value="Genomic_DNA"/>
</dbReference>
<reference evidence="2" key="1">
    <citation type="journal article" date="2014" name="Genome Announc.">
        <title>Draft genome sequence of the plant-pathogenic soil fungus Rhizoctonia solani anastomosis group 3 strain Rhs1AP.</title>
        <authorList>
            <person name="Cubeta M.A."/>
            <person name="Thomas E."/>
            <person name="Dean R.A."/>
            <person name="Jabaji S."/>
            <person name="Neate S.M."/>
            <person name="Tavantzis S."/>
            <person name="Toda T."/>
            <person name="Vilgalys R."/>
            <person name="Bharathan N."/>
            <person name="Fedorova-Abrams N."/>
            <person name="Pakala S.B."/>
            <person name="Pakala S.M."/>
            <person name="Zafar N."/>
            <person name="Joardar V."/>
            <person name="Losada L."/>
            <person name="Nierman W.C."/>
        </authorList>
    </citation>
    <scope>NUCLEOTIDE SEQUENCE [LARGE SCALE GENOMIC DNA]</scope>
    <source>
        <strain evidence="2">AG-3</strain>
    </source>
</reference>
<feature type="non-terminal residue" evidence="1">
    <location>
        <position position="149"/>
    </location>
</feature>
<dbReference type="Proteomes" id="UP000030108">
    <property type="component" value="Unassembled WGS sequence"/>
</dbReference>
<dbReference type="OrthoDB" id="3263398at2759"/>
<evidence type="ECO:0000313" key="1">
    <source>
        <dbReference type="EMBL" id="EUC57229.1"/>
    </source>
</evidence>
<gene>
    <name evidence="1" type="ORF">RSOL_213850</name>
</gene>
<protein>
    <submittedName>
        <fullName evidence="1">Uncharacterized protein</fullName>
    </submittedName>
</protein>
<evidence type="ECO:0000313" key="2">
    <source>
        <dbReference type="Proteomes" id="UP000030108"/>
    </source>
</evidence>
<proteinExistence type="predicted"/>
<sequence>MEIGAVGDYEWILDLFRVVRSLVNELKPDKSVLGPGETTVTWKHYSADTRATLYEKCYQAFPVLYHFRDNTGKDCWVIAEVARNYLSGGKAYEPSRNPAKRMRRNATKLVENRKKEYTIPTREDDPYYIKAPATGFTITTTGRTSQFLV</sequence>
<accession>X8J6P9</accession>
<organism evidence="1 2">
    <name type="scientific">Rhizoctonia solani AG-3 Rhs1AP</name>
    <dbReference type="NCBI Taxonomy" id="1086054"/>
    <lineage>
        <taxon>Eukaryota</taxon>
        <taxon>Fungi</taxon>
        <taxon>Dikarya</taxon>
        <taxon>Basidiomycota</taxon>
        <taxon>Agaricomycotina</taxon>
        <taxon>Agaricomycetes</taxon>
        <taxon>Cantharellales</taxon>
        <taxon>Ceratobasidiaceae</taxon>
        <taxon>Rhizoctonia</taxon>
    </lineage>
</organism>